<evidence type="ECO:0008006" key="4">
    <source>
        <dbReference type="Google" id="ProtNLM"/>
    </source>
</evidence>
<dbReference type="InterPro" id="IPR013494">
    <property type="entry name" value="CHP02678"/>
</dbReference>
<comment type="caution">
    <text evidence="2">The sequence shown here is derived from an EMBL/GenBank/DDBJ whole genome shotgun (WGS) entry which is preliminary data.</text>
</comment>
<evidence type="ECO:0000313" key="2">
    <source>
        <dbReference type="EMBL" id="GAA4872270.1"/>
    </source>
</evidence>
<feature type="region of interest" description="Disordered" evidence="1">
    <location>
        <begin position="443"/>
        <end position="469"/>
    </location>
</feature>
<dbReference type="RefSeq" id="WP_345699929.1">
    <property type="nucleotide sequence ID" value="NZ_BAABIS010000001.1"/>
</dbReference>
<evidence type="ECO:0000256" key="1">
    <source>
        <dbReference type="SAM" id="MobiDB-lite"/>
    </source>
</evidence>
<sequence length="469" mass="49761">MERHEYATGAGEAPGGTGIGRAGGAGRLLAPARTGLYPCAERLADRFAQAPPEDADALYAAVFGLYGARHLGGAPGPSCADSPDTSWWHGPTAHPASLRTRPAGYRRSRRDGAGPVEPRGTAAGGRHRKPERAPAADQPETAAERRAAARLLLAQPLVTAGGPHGAGFPLIRRHAGWLTARFRELLGYSLAVGPTYARLRKAPLPGRGLPGFEPAGYAELALALAGLAEGREVAAFRPEVRRVLTEWQVLDADGEADRELAVALAPQAEPTSAGPQLAVRRLLVETPVVLLDELAPDERSWLVGRQRAETELFADFLGLEAEIRAEGVALLDPADELTDLALPGTGTLPQAALLLVERLVEELRPLPEEAAPPAVLVPDALIDGALGDITDEHGLREGWEPGYLADLTAFRRDALDLLHRMGLIAPAGRNWVLRAPAARYAPQAELHPAPGSGRHSRPPAAPPRRRRPA</sequence>
<feature type="region of interest" description="Disordered" evidence="1">
    <location>
        <begin position="74"/>
        <end position="145"/>
    </location>
</feature>
<reference evidence="3" key="1">
    <citation type="journal article" date="2019" name="Int. J. Syst. Evol. Microbiol.">
        <title>The Global Catalogue of Microorganisms (GCM) 10K type strain sequencing project: providing services to taxonomists for standard genome sequencing and annotation.</title>
        <authorList>
            <consortium name="The Broad Institute Genomics Platform"/>
            <consortium name="The Broad Institute Genome Sequencing Center for Infectious Disease"/>
            <person name="Wu L."/>
            <person name="Ma J."/>
        </authorList>
    </citation>
    <scope>NUCLEOTIDE SEQUENCE [LARGE SCALE GENOMIC DNA]</scope>
    <source>
        <strain evidence="3">JCM 13006</strain>
    </source>
</reference>
<name>A0ABP9E999_9ACTN</name>
<protein>
    <recommendedName>
        <fullName evidence="4">DUF2398 domain-containing protein</fullName>
    </recommendedName>
</protein>
<proteinExistence type="predicted"/>
<dbReference type="EMBL" id="BAABIS010000001">
    <property type="protein sequence ID" value="GAA4872270.1"/>
    <property type="molecule type" value="Genomic_DNA"/>
</dbReference>
<accession>A0ABP9E999</accession>
<keyword evidence="3" id="KW-1185">Reference proteome</keyword>
<dbReference type="Pfam" id="PF09661">
    <property type="entry name" value="DUF2398"/>
    <property type="match status" value="2"/>
</dbReference>
<organism evidence="2 3">
    <name type="scientific">Kitasatospora terrestris</name>
    <dbReference type="NCBI Taxonomy" id="258051"/>
    <lineage>
        <taxon>Bacteria</taxon>
        <taxon>Bacillati</taxon>
        <taxon>Actinomycetota</taxon>
        <taxon>Actinomycetes</taxon>
        <taxon>Kitasatosporales</taxon>
        <taxon>Streptomycetaceae</taxon>
        <taxon>Kitasatospora</taxon>
    </lineage>
</organism>
<dbReference type="Proteomes" id="UP001501752">
    <property type="component" value="Unassembled WGS sequence"/>
</dbReference>
<gene>
    <name evidence="2" type="ORF">GCM10023235_59110</name>
</gene>
<evidence type="ECO:0000313" key="3">
    <source>
        <dbReference type="Proteomes" id="UP001501752"/>
    </source>
</evidence>